<evidence type="ECO:0008006" key="3">
    <source>
        <dbReference type="Google" id="ProtNLM"/>
    </source>
</evidence>
<dbReference type="InterPro" id="IPR021530">
    <property type="entry name" value="AllH-like"/>
</dbReference>
<dbReference type="OrthoDB" id="4933449at2"/>
<reference evidence="1 2" key="1">
    <citation type="submission" date="2014-11" db="EMBL/GenBank/DDBJ databases">
        <title>Pan-genome of Gallibacterium spp.</title>
        <authorList>
            <person name="Kudirkiene E."/>
            <person name="Bojesen A.M."/>
        </authorList>
    </citation>
    <scope>NUCLEOTIDE SEQUENCE [LARGE SCALE GENOMIC DNA]</scope>
    <source>
        <strain evidence="1 2">F150</strain>
    </source>
</reference>
<evidence type="ECO:0000313" key="2">
    <source>
        <dbReference type="Proteomes" id="UP000092649"/>
    </source>
</evidence>
<accession>A0A1A7P4H1</accession>
<proteinExistence type="predicted"/>
<protein>
    <recommendedName>
        <fullName evidence="3">DUF2877 domain-containing protein</fullName>
    </recommendedName>
</protein>
<comment type="caution">
    <text evidence="1">The sequence shown here is derived from an EMBL/GenBank/DDBJ whole genome shotgun (WGS) entry which is preliminary data.</text>
</comment>
<dbReference type="AlphaFoldDB" id="A0A1A7P4H1"/>
<organism evidence="1 2">
    <name type="scientific">Gallibacterium salpingitidis</name>
    <dbReference type="NCBI Taxonomy" id="505341"/>
    <lineage>
        <taxon>Bacteria</taxon>
        <taxon>Pseudomonadati</taxon>
        <taxon>Pseudomonadota</taxon>
        <taxon>Gammaproteobacteria</taxon>
        <taxon>Pasteurellales</taxon>
        <taxon>Pasteurellaceae</taxon>
        <taxon>Gallibacterium</taxon>
    </lineage>
</organism>
<gene>
    <name evidence="1" type="ORF">QS62_01425</name>
</gene>
<keyword evidence="2" id="KW-1185">Reference proteome</keyword>
<name>A0A1A7P4H1_9PAST</name>
<sequence>MQWVTVDSMDKQLAPVYTLLIEGQFTILSRHRHVLNLQLRNHQIVALVDSSVPQGPRQLRILGKVPSVDEFMFSTTVPKKQFSCDLEYSLGSLNAELLDLSWHTLIEQQKQPIDLIQITTQKYLQKGISNLLEALSEQRSLHNEVKNLLGLGCGLTPSGDDFLCGLLIALCLPQSPFHIQREALVQAILANKQLTNPISIVFLQEACLSQVSYPVQLFIHNLLSASCDPTVIQKVIQLGHRSGYDLLSGLLAGFPHPITKRVHLCPYIVD</sequence>
<dbReference type="PATRIC" id="fig|505341.3.peg.285"/>
<dbReference type="Pfam" id="PF11392">
    <property type="entry name" value="AllH"/>
    <property type="match status" value="1"/>
</dbReference>
<evidence type="ECO:0000313" key="1">
    <source>
        <dbReference type="EMBL" id="OBW96124.1"/>
    </source>
</evidence>
<dbReference type="Proteomes" id="UP000092649">
    <property type="component" value="Unassembled WGS sequence"/>
</dbReference>
<dbReference type="RefSeq" id="WP_066104798.1">
    <property type="nucleotide sequence ID" value="NZ_JTJL01000004.1"/>
</dbReference>
<dbReference type="EMBL" id="JTJL01000004">
    <property type="protein sequence ID" value="OBW96124.1"/>
    <property type="molecule type" value="Genomic_DNA"/>
</dbReference>